<keyword evidence="9" id="KW-1185">Reference proteome</keyword>
<dbReference type="InterPro" id="IPR051401">
    <property type="entry name" value="GtrA_CellWall_Glycosyl"/>
</dbReference>
<evidence type="ECO:0000259" key="7">
    <source>
        <dbReference type="Pfam" id="PF04138"/>
    </source>
</evidence>
<protein>
    <submittedName>
        <fullName evidence="8">GtrA family protein</fullName>
    </submittedName>
</protein>
<feature type="transmembrane region" description="Helical" evidence="6">
    <location>
        <begin position="38"/>
        <end position="54"/>
    </location>
</feature>
<gene>
    <name evidence="8" type="ORF">U2I54_02730</name>
</gene>
<feature type="transmembrane region" description="Helical" evidence="6">
    <location>
        <begin position="12"/>
        <end position="32"/>
    </location>
</feature>
<evidence type="ECO:0000313" key="9">
    <source>
        <dbReference type="Proteomes" id="UP001291930"/>
    </source>
</evidence>
<proteinExistence type="inferred from homology"/>
<evidence type="ECO:0000256" key="1">
    <source>
        <dbReference type="ARBA" id="ARBA00004141"/>
    </source>
</evidence>
<feature type="transmembrane region" description="Helical" evidence="6">
    <location>
        <begin position="106"/>
        <end position="124"/>
    </location>
</feature>
<accession>A0ABU5JRI9</accession>
<evidence type="ECO:0000256" key="5">
    <source>
        <dbReference type="ARBA" id="ARBA00023136"/>
    </source>
</evidence>
<dbReference type="RefSeq" id="WP_374216696.1">
    <property type="nucleotide sequence ID" value="NZ_JAXOVW010000003.1"/>
</dbReference>
<sequence>MNKSWIQALKFLAVGSLNTGIDIMIFTLLVMAGIPLLPAQWISYSCGIVNSYLLNRQWTFQQKGRKQVVKEPLKFICVNLLSLVVVSLILSGMHDTLEQSLTVSKVTATLIGSLINFIGSRYWVFRVSCNKGVGPNEN</sequence>
<evidence type="ECO:0000256" key="2">
    <source>
        <dbReference type="ARBA" id="ARBA00009399"/>
    </source>
</evidence>
<dbReference type="InterPro" id="IPR007267">
    <property type="entry name" value="GtrA_DPMS_TM"/>
</dbReference>
<feature type="transmembrane region" description="Helical" evidence="6">
    <location>
        <begin position="75"/>
        <end position="94"/>
    </location>
</feature>
<keyword evidence="4 6" id="KW-1133">Transmembrane helix</keyword>
<comment type="similarity">
    <text evidence="2">Belongs to the GtrA family.</text>
</comment>
<dbReference type="Pfam" id="PF04138">
    <property type="entry name" value="GtrA_DPMS_TM"/>
    <property type="match status" value="1"/>
</dbReference>
<comment type="subcellular location">
    <subcellularLocation>
        <location evidence="1">Membrane</location>
        <topology evidence="1">Multi-pass membrane protein</topology>
    </subcellularLocation>
</comment>
<dbReference type="EMBL" id="JAXOVW010000003">
    <property type="protein sequence ID" value="MDZ5606053.1"/>
    <property type="molecule type" value="Genomic_DNA"/>
</dbReference>
<keyword evidence="5 6" id="KW-0472">Membrane</keyword>
<comment type="caution">
    <text evidence="8">The sequence shown here is derived from an EMBL/GenBank/DDBJ whole genome shotgun (WGS) entry which is preliminary data.</text>
</comment>
<dbReference type="PANTHER" id="PTHR38459:SF1">
    <property type="entry name" value="PROPHAGE BACTOPRENOL-LINKED GLUCOSE TRANSLOCASE HOMOLOG"/>
    <property type="match status" value="1"/>
</dbReference>
<feature type="domain" description="GtrA/DPMS transmembrane" evidence="7">
    <location>
        <begin position="10"/>
        <end position="125"/>
    </location>
</feature>
<evidence type="ECO:0000256" key="3">
    <source>
        <dbReference type="ARBA" id="ARBA00022692"/>
    </source>
</evidence>
<dbReference type="PANTHER" id="PTHR38459">
    <property type="entry name" value="PROPHAGE BACTOPRENOL-LINKED GLUCOSE TRANSLOCASE HOMOLOG"/>
    <property type="match status" value="1"/>
</dbReference>
<evidence type="ECO:0000256" key="4">
    <source>
        <dbReference type="ARBA" id="ARBA00022989"/>
    </source>
</evidence>
<keyword evidence="3 6" id="KW-0812">Transmembrane</keyword>
<evidence type="ECO:0000313" key="8">
    <source>
        <dbReference type="EMBL" id="MDZ5606053.1"/>
    </source>
</evidence>
<evidence type="ECO:0000256" key="6">
    <source>
        <dbReference type="SAM" id="Phobius"/>
    </source>
</evidence>
<organism evidence="8 9">
    <name type="scientific">Bacillus bingmayongensis</name>
    <dbReference type="NCBI Taxonomy" id="1150157"/>
    <lineage>
        <taxon>Bacteria</taxon>
        <taxon>Bacillati</taxon>
        <taxon>Bacillota</taxon>
        <taxon>Bacilli</taxon>
        <taxon>Bacillales</taxon>
        <taxon>Bacillaceae</taxon>
        <taxon>Bacillus</taxon>
    </lineage>
</organism>
<dbReference type="Proteomes" id="UP001291930">
    <property type="component" value="Unassembled WGS sequence"/>
</dbReference>
<reference evidence="9" key="1">
    <citation type="submission" date="2023-11" db="EMBL/GenBank/DDBJ databases">
        <title>Genome Sequence of Bacillus pseudomycoides stain BUPM19.</title>
        <authorList>
            <person name="Farhat A."/>
        </authorList>
    </citation>
    <scope>NUCLEOTIDE SEQUENCE [LARGE SCALE GENOMIC DNA]</scope>
    <source>
        <strain evidence="9">BUPM19</strain>
    </source>
</reference>
<name>A0ABU5JRI9_9BACI</name>